<keyword evidence="1" id="KW-0812">Transmembrane</keyword>
<dbReference type="OrthoDB" id="5811666at2"/>
<protein>
    <submittedName>
        <fullName evidence="2">Uncharacterized protein</fullName>
    </submittedName>
</protein>
<keyword evidence="1" id="KW-0472">Membrane</keyword>
<evidence type="ECO:0000313" key="2">
    <source>
        <dbReference type="EMBL" id="PJD74680.1"/>
    </source>
</evidence>
<dbReference type="AlphaFoldDB" id="A0A2J0PJG2"/>
<sequence>MNQDALIIAKSILELKQESDVIKDYLFPFFVAFFSALLGAGVAYIFNKRHERFRVERERFDLANKLLTDAVSGLNCLVSIKSNYLGLTSPDPLHRAFEVPIILMNEKLLNVDVSRYYFIGPVQTSNFTFKQKLVRWINYKVIHVKPFQPTTDELGRSWRNLMRISAFVSNYNYIMTTLEKRNRQDEEIKKDIQKVCELYGYNPRKVTLDFVCKHIDGAKISQLVHLTEFLIALLDHVLKEMDSFVTQFPEIAESNIEMKMIGSRAKVVRIINDRPAYLASLIPIRSPDYVRLSAIVGRDLKETKLAYTFSDWY</sequence>
<dbReference type="Proteomes" id="UP000230495">
    <property type="component" value="Unassembled WGS sequence"/>
</dbReference>
<name>A0A2J0PJG2_9ENTR</name>
<accession>A0A2J0PJG2</accession>
<organism evidence="2">
    <name type="scientific">Enterobacter kobei</name>
    <dbReference type="NCBI Taxonomy" id="208224"/>
    <lineage>
        <taxon>Bacteria</taxon>
        <taxon>Pseudomonadati</taxon>
        <taxon>Pseudomonadota</taxon>
        <taxon>Gammaproteobacteria</taxon>
        <taxon>Enterobacterales</taxon>
        <taxon>Enterobacteriaceae</taxon>
        <taxon>Enterobacter</taxon>
        <taxon>Enterobacter cloacae complex</taxon>
    </lineage>
</organism>
<dbReference type="RefSeq" id="WP_047363511.1">
    <property type="nucleotide sequence ID" value="NZ_FJYB01000002.1"/>
</dbReference>
<reference evidence="2 3" key="1">
    <citation type="journal article" date="2017" name="J. Antimicrob. Chemother.">
        <title>Characterization of the population structure, drug resistance mechanisms and plasmids of the community-associated Enterobacter cloacae complex in China.</title>
        <authorList>
            <person name="Zhou K."/>
            <person name="Yu W."/>
            <person name="Cao X."/>
            <person name="Shen P."/>
            <person name="Lu H."/>
            <person name="Luo Q."/>
            <person name="Rossen J.W.A."/>
            <person name="Xiao Y."/>
        </authorList>
    </citation>
    <scope>NUCLEOTIDE SEQUENCE [LARGE SCALE GENOMIC DNA]</scope>
    <source>
        <strain evidence="2">ECC1097</strain>
    </source>
</reference>
<evidence type="ECO:0000256" key="1">
    <source>
        <dbReference type="SAM" id="Phobius"/>
    </source>
</evidence>
<dbReference type="EMBL" id="NEEU01000004">
    <property type="protein sequence ID" value="PJD74680.1"/>
    <property type="molecule type" value="Genomic_DNA"/>
</dbReference>
<comment type="caution">
    <text evidence="2">The sequence shown here is derived from an EMBL/GenBank/DDBJ whole genome shotgun (WGS) entry which is preliminary data.</text>
</comment>
<evidence type="ECO:0000313" key="3">
    <source>
        <dbReference type="Proteomes" id="UP000230495"/>
    </source>
</evidence>
<gene>
    <name evidence="2" type="ORF">B9Q37_12365</name>
</gene>
<keyword evidence="1" id="KW-1133">Transmembrane helix</keyword>
<proteinExistence type="predicted"/>
<feature type="transmembrane region" description="Helical" evidence="1">
    <location>
        <begin position="25"/>
        <end position="47"/>
    </location>
</feature>